<dbReference type="RefSeq" id="WP_353715221.1">
    <property type="nucleotide sequence ID" value="NZ_CP159307.1"/>
</dbReference>
<evidence type="ECO:0000256" key="3">
    <source>
        <dbReference type="ARBA" id="ARBA00023163"/>
    </source>
</evidence>
<protein>
    <submittedName>
        <fullName evidence="5">AraC family transcriptional regulator</fullName>
    </submittedName>
</protein>
<dbReference type="Pfam" id="PF12833">
    <property type="entry name" value="HTH_18"/>
    <property type="match status" value="1"/>
</dbReference>
<dbReference type="AlphaFoldDB" id="A0AAU8GBH6"/>
<evidence type="ECO:0000313" key="5">
    <source>
        <dbReference type="EMBL" id="XCH34035.1"/>
    </source>
</evidence>
<name>A0AAU8GBH6_9CHLR</name>
<sequence length="305" mass="34997">MENREKVLAVRRMQQFMERRLQEPITLYQLAQAAGYSPFYSARIFKEVTGKTAFEYIRAMRLSAAAAKLAGGDCKVIDVAFDFVFESHEGFTRAFSKEFGVAPSEFRRRKTPLRLFLPSRDSNYYLNRQKGEPDMGKSNCNTVFVQVIDRPERKLILKRGTKATHYFEYCEEVGCEVWDTLSNIKDALYEPMGMWLPDNLILPGTSVYAQGVEMPSSYQGPVPDGFEMISLPACKMMVFQGPPYDDSKFEDAISDLWEVMKTYDPSIYGFEWADNDGPRFQLEPMGYRGYIEARPVRQLNPKPGS</sequence>
<dbReference type="GO" id="GO:0003700">
    <property type="term" value="F:DNA-binding transcription factor activity"/>
    <property type="evidence" value="ECO:0007669"/>
    <property type="project" value="InterPro"/>
</dbReference>
<keyword evidence="3" id="KW-0804">Transcription</keyword>
<accession>A0AAU8GBH6</accession>
<dbReference type="Gene3D" id="1.10.10.60">
    <property type="entry name" value="Homeodomain-like"/>
    <property type="match status" value="2"/>
</dbReference>
<gene>
    <name evidence="5" type="ORF">ABV300_03915</name>
</gene>
<dbReference type="PROSITE" id="PS01124">
    <property type="entry name" value="HTH_ARAC_FAMILY_2"/>
    <property type="match status" value="1"/>
</dbReference>
<dbReference type="InterPro" id="IPR009057">
    <property type="entry name" value="Homeodomain-like_sf"/>
</dbReference>
<dbReference type="EMBL" id="CP159307">
    <property type="protein sequence ID" value="XCH34035.1"/>
    <property type="molecule type" value="Genomic_DNA"/>
</dbReference>
<keyword evidence="1" id="KW-0805">Transcription regulation</keyword>
<dbReference type="InterPro" id="IPR018060">
    <property type="entry name" value="HTH_AraC"/>
</dbReference>
<proteinExistence type="predicted"/>
<organism evidence="5">
    <name type="scientific">Dehalogenimonas sp. 4OHTPN</name>
    <dbReference type="NCBI Taxonomy" id="3166643"/>
    <lineage>
        <taxon>Bacteria</taxon>
        <taxon>Bacillati</taxon>
        <taxon>Chloroflexota</taxon>
        <taxon>Dehalococcoidia</taxon>
        <taxon>Dehalococcoidales</taxon>
        <taxon>Dehalococcoidaceae</taxon>
        <taxon>Dehalogenimonas</taxon>
    </lineage>
</organism>
<evidence type="ECO:0000259" key="4">
    <source>
        <dbReference type="PROSITE" id="PS01124"/>
    </source>
</evidence>
<dbReference type="GO" id="GO:0043565">
    <property type="term" value="F:sequence-specific DNA binding"/>
    <property type="evidence" value="ECO:0007669"/>
    <property type="project" value="InterPro"/>
</dbReference>
<dbReference type="PANTHER" id="PTHR47504">
    <property type="entry name" value="RIGHT ORIGIN-BINDING PROTEIN"/>
    <property type="match status" value="1"/>
</dbReference>
<dbReference type="SMART" id="SM00342">
    <property type="entry name" value="HTH_ARAC"/>
    <property type="match status" value="1"/>
</dbReference>
<dbReference type="SUPFAM" id="SSF46689">
    <property type="entry name" value="Homeodomain-like"/>
    <property type="match status" value="2"/>
</dbReference>
<evidence type="ECO:0000256" key="1">
    <source>
        <dbReference type="ARBA" id="ARBA00023015"/>
    </source>
</evidence>
<feature type="domain" description="HTH araC/xylS-type" evidence="4">
    <location>
        <begin position="11"/>
        <end position="109"/>
    </location>
</feature>
<dbReference type="InterPro" id="IPR050959">
    <property type="entry name" value="MarA-like"/>
</dbReference>
<evidence type="ECO:0000256" key="2">
    <source>
        <dbReference type="ARBA" id="ARBA00023125"/>
    </source>
</evidence>
<keyword evidence="2" id="KW-0238">DNA-binding</keyword>
<reference evidence="5" key="1">
    <citation type="submission" date="2024-06" db="EMBL/GenBank/DDBJ databases">
        <title>A Novel Isolate, Dehalogenimonas sp. Strain 4OHTPN, Dechlorinates Aromatic 4 Hydroxy chlorothalonil by a Novel Reductive Dehalogenase.</title>
        <authorList>
            <person name="Liu G."/>
        </authorList>
    </citation>
    <scope>NUCLEOTIDE SEQUENCE</scope>
    <source>
        <strain evidence="5">4OHTPN</strain>
    </source>
</reference>
<dbReference type="PANTHER" id="PTHR47504:SF5">
    <property type="entry name" value="RIGHT ORIGIN-BINDING PROTEIN"/>
    <property type="match status" value="1"/>
</dbReference>